<dbReference type="GO" id="GO:0080030">
    <property type="term" value="F:methyl indole-3-acetate esterase activity"/>
    <property type="evidence" value="ECO:0007669"/>
    <property type="project" value="TreeGrafter"/>
</dbReference>
<dbReference type="EMBL" id="JAAGAX010000018">
    <property type="protein sequence ID" value="KAF2283664.1"/>
    <property type="molecule type" value="Genomic_DNA"/>
</dbReference>
<proteinExistence type="predicted"/>
<keyword evidence="2" id="KW-1185">Reference proteome</keyword>
<evidence type="ECO:0000313" key="2">
    <source>
        <dbReference type="Proteomes" id="UP000467840"/>
    </source>
</evidence>
<comment type="caution">
    <text evidence="1">The sequence shown here is derived from an EMBL/GenBank/DDBJ whole genome shotgun (WGS) entry which is preliminary data.</text>
</comment>
<protein>
    <submittedName>
        <fullName evidence="1">Uncharacterized protein</fullName>
    </submittedName>
</protein>
<dbReference type="InterPro" id="IPR029058">
    <property type="entry name" value="AB_hydrolase_fold"/>
</dbReference>
<dbReference type="PANTHER" id="PTHR10992:SF1070">
    <property type="entry name" value="AB HYDROLASE-1 DOMAIN-CONTAINING PROTEIN"/>
    <property type="match status" value="1"/>
</dbReference>
<sequence>MLWIIAASGVHSKQVHELRSFLDYFEPLMEFMASLPPEERVFARQLGSFMDTKYIFADRPNSPPTSMLYGPDILSTNLYQLSPSEDLIPATLARRPFPLRIRDDGGTQNVVVTKEKYGSVPRIYIVCG</sequence>
<dbReference type="Gene3D" id="3.40.50.1820">
    <property type="entry name" value="alpha/beta hydrolase"/>
    <property type="match status" value="1"/>
</dbReference>
<dbReference type="GO" id="GO:0009696">
    <property type="term" value="P:salicylic acid metabolic process"/>
    <property type="evidence" value="ECO:0007669"/>
    <property type="project" value="TreeGrafter"/>
</dbReference>
<dbReference type="AlphaFoldDB" id="A0A6A6K543"/>
<evidence type="ECO:0000313" key="1">
    <source>
        <dbReference type="EMBL" id="KAF2283664.1"/>
    </source>
</evidence>
<name>A0A6A6K543_HEVBR</name>
<dbReference type="Proteomes" id="UP000467840">
    <property type="component" value="Chromosome 12"/>
</dbReference>
<gene>
    <name evidence="1" type="ORF">GH714_013566</name>
</gene>
<dbReference type="InterPro" id="IPR045889">
    <property type="entry name" value="MES/HNL"/>
</dbReference>
<organism evidence="1 2">
    <name type="scientific">Hevea brasiliensis</name>
    <name type="common">Para rubber tree</name>
    <name type="synonym">Siphonia brasiliensis</name>
    <dbReference type="NCBI Taxonomy" id="3981"/>
    <lineage>
        <taxon>Eukaryota</taxon>
        <taxon>Viridiplantae</taxon>
        <taxon>Streptophyta</taxon>
        <taxon>Embryophyta</taxon>
        <taxon>Tracheophyta</taxon>
        <taxon>Spermatophyta</taxon>
        <taxon>Magnoliopsida</taxon>
        <taxon>eudicotyledons</taxon>
        <taxon>Gunneridae</taxon>
        <taxon>Pentapetalae</taxon>
        <taxon>rosids</taxon>
        <taxon>fabids</taxon>
        <taxon>Malpighiales</taxon>
        <taxon>Euphorbiaceae</taxon>
        <taxon>Crotonoideae</taxon>
        <taxon>Micrandreae</taxon>
        <taxon>Hevea</taxon>
    </lineage>
</organism>
<dbReference type="GO" id="GO:0009694">
    <property type="term" value="P:jasmonic acid metabolic process"/>
    <property type="evidence" value="ECO:0007669"/>
    <property type="project" value="TreeGrafter"/>
</dbReference>
<reference evidence="1 2" key="1">
    <citation type="journal article" date="2020" name="Mol. Plant">
        <title>The Chromosome-Based Rubber Tree Genome Provides New Insights into Spurge Genome Evolution and Rubber Biosynthesis.</title>
        <authorList>
            <person name="Liu J."/>
            <person name="Shi C."/>
            <person name="Shi C.C."/>
            <person name="Li W."/>
            <person name="Zhang Q.J."/>
            <person name="Zhang Y."/>
            <person name="Li K."/>
            <person name="Lu H.F."/>
            <person name="Shi C."/>
            <person name="Zhu S.T."/>
            <person name="Xiao Z.Y."/>
            <person name="Nan H."/>
            <person name="Yue Y."/>
            <person name="Zhu X.G."/>
            <person name="Wu Y."/>
            <person name="Hong X.N."/>
            <person name="Fan G.Y."/>
            <person name="Tong Y."/>
            <person name="Zhang D."/>
            <person name="Mao C.L."/>
            <person name="Liu Y.L."/>
            <person name="Hao S.J."/>
            <person name="Liu W.Q."/>
            <person name="Lv M.Q."/>
            <person name="Zhang H.B."/>
            <person name="Liu Y."/>
            <person name="Hu-Tang G.R."/>
            <person name="Wang J.P."/>
            <person name="Wang J.H."/>
            <person name="Sun Y.H."/>
            <person name="Ni S.B."/>
            <person name="Chen W.B."/>
            <person name="Zhang X.C."/>
            <person name="Jiao Y.N."/>
            <person name="Eichler E.E."/>
            <person name="Li G.H."/>
            <person name="Liu X."/>
            <person name="Gao L.Z."/>
        </authorList>
    </citation>
    <scope>NUCLEOTIDE SEQUENCE [LARGE SCALE GENOMIC DNA]</scope>
    <source>
        <strain evidence="2">cv. GT1</strain>
        <tissue evidence="1">Leaf</tissue>
    </source>
</reference>
<dbReference type="GO" id="GO:0080032">
    <property type="term" value="F:methyl jasmonate esterase activity"/>
    <property type="evidence" value="ECO:0007669"/>
    <property type="project" value="TreeGrafter"/>
</dbReference>
<dbReference type="GO" id="GO:0080031">
    <property type="term" value="F:methyl salicylate esterase activity"/>
    <property type="evidence" value="ECO:0007669"/>
    <property type="project" value="TreeGrafter"/>
</dbReference>
<dbReference type="PANTHER" id="PTHR10992">
    <property type="entry name" value="METHYLESTERASE FAMILY MEMBER"/>
    <property type="match status" value="1"/>
</dbReference>
<accession>A0A6A6K543</accession>